<dbReference type="Proteomes" id="UP001165205">
    <property type="component" value="Unassembled WGS sequence"/>
</dbReference>
<organism evidence="2 3">
    <name type="scientific">Aspergillus oryzae</name>
    <name type="common">Yellow koji mold</name>
    <dbReference type="NCBI Taxonomy" id="5062"/>
    <lineage>
        <taxon>Eukaryota</taxon>
        <taxon>Fungi</taxon>
        <taxon>Dikarya</taxon>
        <taxon>Ascomycota</taxon>
        <taxon>Pezizomycotina</taxon>
        <taxon>Eurotiomycetes</taxon>
        <taxon>Eurotiomycetidae</taxon>
        <taxon>Eurotiales</taxon>
        <taxon>Aspergillaceae</taxon>
        <taxon>Aspergillus</taxon>
        <taxon>Aspergillus subgen. Circumdati</taxon>
    </lineage>
</organism>
<reference evidence="2" key="1">
    <citation type="submission" date="2023-04" db="EMBL/GenBank/DDBJ databases">
        <title>Aspergillus oryzae NBRC 4228.</title>
        <authorList>
            <person name="Ichikawa N."/>
            <person name="Sato H."/>
            <person name="Tonouchi N."/>
        </authorList>
    </citation>
    <scope>NUCLEOTIDE SEQUENCE</scope>
    <source>
        <strain evidence="2">NBRC 4228</strain>
    </source>
</reference>
<protein>
    <submittedName>
        <fullName evidence="2">Unnamed protein product</fullName>
    </submittedName>
</protein>
<evidence type="ECO:0000256" key="1">
    <source>
        <dbReference type="SAM" id="MobiDB-lite"/>
    </source>
</evidence>
<accession>A0AAN4YMI0</accession>
<dbReference type="EMBL" id="BSYA01000076">
    <property type="protein sequence ID" value="GMG30849.1"/>
    <property type="molecule type" value="Genomic_DNA"/>
</dbReference>
<evidence type="ECO:0000313" key="2">
    <source>
        <dbReference type="EMBL" id="GMG30849.1"/>
    </source>
</evidence>
<name>A0AAN4YMI0_ASPOZ</name>
<gene>
    <name evidence="2" type="ORF">Aory04_000684700</name>
</gene>
<dbReference type="AlphaFoldDB" id="A0AAN4YMI0"/>
<sequence length="181" mass="18892">MSSFLPIGSPSDLGAFESGLEVLRSMSENGNLAASEFYHNLEQVKQCLDLRKSKDPKSNSTAGQPNITASGSGPMIPPSTLPPTASAVTPATTVPVPSLLTTAGADLISHNPGYGPAQSSNTTISPGNFTFPTTAGGITTAMAFLEPTMQDFLAQSDFDLGLLHPVDTFMNDENLYTCHGL</sequence>
<evidence type="ECO:0000313" key="3">
    <source>
        <dbReference type="Proteomes" id="UP001165205"/>
    </source>
</evidence>
<feature type="region of interest" description="Disordered" evidence="1">
    <location>
        <begin position="52"/>
        <end position="89"/>
    </location>
</feature>
<proteinExistence type="predicted"/>
<comment type="caution">
    <text evidence="2">The sequence shown here is derived from an EMBL/GenBank/DDBJ whole genome shotgun (WGS) entry which is preliminary data.</text>
</comment>
<feature type="compositionally biased region" description="Polar residues" evidence="1">
    <location>
        <begin position="58"/>
        <end position="71"/>
    </location>
</feature>